<protein>
    <submittedName>
        <fullName evidence="6">Isoprenylcysteine carboxyl methyltransferase family protein</fullName>
    </submittedName>
</protein>
<dbReference type="GO" id="GO:0008168">
    <property type="term" value="F:methyltransferase activity"/>
    <property type="evidence" value="ECO:0007669"/>
    <property type="project" value="UniProtKB-KW"/>
</dbReference>
<keyword evidence="3 5" id="KW-1133">Transmembrane helix</keyword>
<dbReference type="Gene3D" id="1.20.120.1630">
    <property type="match status" value="1"/>
</dbReference>
<dbReference type="GO" id="GO:0032259">
    <property type="term" value="P:methylation"/>
    <property type="evidence" value="ECO:0007669"/>
    <property type="project" value="UniProtKB-KW"/>
</dbReference>
<gene>
    <name evidence="6" type="ORF">HLB29_01760</name>
</gene>
<keyword evidence="6" id="KW-0808">Transferase</keyword>
<feature type="transmembrane region" description="Helical" evidence="5">
    <location>
        <begin position="129"/>
        <end position="155"/>
    </location>
</feature>
<evidence type="ECO:0000256" key="1">
    <source>
        <dbReference type="ARBA" id="ARBA00004141"/>
    </source>
</evidence>
<evidence type="ECO:0000256" key="2">
    <source>
        <dbReference type="ARBA" id="ARBA00022692"/>
    </source>
</evidence>
<keyword evidence="4 5" id="KW-0472">Membrane</keyword>
<dbReference type="InterPro" id="IPR007269">
    <property type="entry name" value="ICMT_MeTrfase"/>
</dbReference>
<keyword evidence="2 5" id="KW-0812">Transmembrane</keyword>
<accession>A0ABR6TJP0</accession>
<name>A0ABR6TJP0_9FIRM</name>
<dbReference type="PANTHER" id="PTHR43847:SF1">
    <property type="entry name" value="BLL3993 PROTEIN"/>
    <property type="match status" value="1"/>
</dbReference>
<feature type="transmembrane region" description="Helical" evidence="5">
    <location>
        <begin position="68"/>
        <end position="87"/>
    </location>
</feature>
<feature type="transmembrane region" description="Helical" evidence="5">
    <location>
        <begin position="41"/>
        <end position="61"/>
    </location>
</feature>
<evidence type="ECO:0000256" key="4">
    <source>
        <dbReference type="ARBA" id="ARBA00023136"/>
    </source>
</evidence>
<keyword evidence="7" id="KW-1185">Reference proteome</keyword>
<sequence length="177" mass="20552">MVVSLIVLGVFIIRLYFLKISKQNEKKILENGGKEYGVANSKRITILHILFYMMCIIEAIVRKTEFDIYGIIGVILIGFSLFMLYTVSNLLKGIWTIKLMLVNNHQYNDHWLFRTVKHPNYFLNITPELIGIALLCHAKLTAIVVLPLYAIVMYIRIKEEERLLKEVIIPNTKNLNI</sequence>
<reference evidence="6 7" key="1">
    <citation type="submission" date="2020-05" db="EMBL/GenBank/DDBJ databases">
        <title>Draft genome of xy-202 and genomic insight in genome of the genus Peptostreptococcus.</title>
        <authorList>
            <person name="Zhang Z."/>
        </authorList>
    </citation>
    <scope>NUCLEOTIDE SEQUENCE [LARGE SCALE GENOMIC DNA]</scope>
    <source>
        <strain evidence="6 7">DSM 27025</strain>
    </source>
</reference>
<dbReference type="EMBL" id="JABGBW010000001">
    <property type="protein sequence ID" value="MBC2575409.1"/>
    <property type="molecule type" value="Genomic_DNA"/>
</dbReference>
<dbReference type="Proteomes" id="UP000713904">
    <property type="component" value="Unassembled WGS sequence"/>
</dbReference>
<evidence type="ECO:0000256" key="3">
    <source>
        <dbReference type="ARBA" id="ARBA00022989"/>
    </source>
</evidence>
<keyword evidence="6" id="KW-0489">Methyltransferase</keyword>
<evidence type="ECO:0000313" key="7">
    <source>
        <dbReference type="Proteomes" id="UP000713904"/>
    </source>
</evidence>
<dbReference type="PANTHER" id="PTHR43847">
    <property type="entry name" value="BLL3993 PROTEIN"/>
    <property type="match status" value="1"/>
</dbReference>
<evidence type="ECO:0000256" key="5">
    <source>
        <dbReference type="SAM" id="Phobius"/>
    </source>
</evidence>
<proteinExistence type="predicted"/>
<comment type="subcellular location">
    <subcellularLocation>
        <location evidence="1">Membrane</location>
        <topology evidence="1">Multi-pass membrane protein</topology>
    </subcellularLocation>
</comment>
<organism evidence="6 7">
    <name type="scientific">Peptostreptococcus canis</name>
    <dbReference type="NCBI Taxonomy" id="1159213"/>
    <lineage>
        <taxon>Bacteria</taxon>
        <taxon>Bacillati</taxon>
        <taxon>Bacillota</taxon>
        <taxon>Clostridia</taxon>
        <taxon>Peptostreptococcales</taxon>
        <taxon>Peptostreptococcaceae</taxon>
        <taxon>Peptostreptococcus</taxon>
    </lineage>
</organism>
<evidence type="ECO:0000313" key="6">
    <source>
        <dbReference type="EMBL" id="MBC2575409.1"/>
    </source>
</evidence>
<dbReference type="Pfam" id="PF04140">
    <property type="entry name" value="ICMT"/>
    <property type="match status" value="1"/>
</dbReference>
<comment type="caution">
    <text evidence="6">The sequence shown here is derived from an EMBL/GenBank/DDBJ whole genome shotgun (WGS) entry which is preliminary data.</text>
</comment>
<dbReference type="InterPro" id="IPR052527">
    <property type="entry name" value="Metal_cation-efflux_comp"/>
</dbReference>